<reference evidence="1" key="1">
    <citation type="journal article" date="2022" name="bioRxiv">
        <title>Sequencing and chromosome-scale assembly of the giantPleurodeles waltlgenome.</title>
        <authorList>
            <person name="Brown T."/>
            <person name="Elewa A."/>
            <person name="Iarovenko S."/>
            <person name="Subramanian E."/>
            <person name="Araus A.J."/>
            <person name="Petzold A."/>
            <person name="Susuki M."/>
            <person name="Suzuki K.-i.T."/>
            <person name="Hayashi T."/>
            <person name="Toyoda A."/>
            <person name="Oliveira C."/>
            <person name="Osipova E."/>
            <person name="Leigh N.D."/>
            <person name="Simon A."/>
            <person name="Yun M.H."/>
        </authorList>
    </citation>
    <scope>NUCLEOTIDE SEQUENCE</scope>
    <source>
        <strain evidence="1">20211129_DDA</strain>
        <tissue evidence="1">Liver</tissue>
    </source>
</reference>
<accession>A0AAV7SRP8</accession>
<proteinExistence type="predicted"/>
<dbReference type="Proteomes" id="UP001066276">
    <property type="component" value="Chromosome 4_2"/>
</dbReference>
<sequence length="110" mass="11904">MYAIDLAICSLSYYGGTQNQEFDDDVSRALAATLVAVVKGIEGLLLVLMVVEFCISISTSVFGCKAVCRDSNADMAVIIQHNHPSVQASCPTVVPAPPPMYHLEDQFYFA</sequence>
<evidence type="ECO:0000313" key="1">
    <source>
        <dbReference type="EMBL" id="KAJ1166769.1"/>
    </source>
</evidence>
<evidence type="ECO:0000313" key="2">
    <source>
        <dbReference type="Proteomes" id="UP001066276"/>
    </source>
</evidence>
<dbReference type="EMBL" id="JANPWB010000008">
    <property type="protein sequence ID" value="KAJ1166769.1"/>
    <property type="molecule type" value="Genomic_DNA"/>
</dbReference>
<protein>
    <submittedName>
        <fullName evidence="1">Uncharacterized protein</fullName>
    </submittedName>
</protein>
<keyword evidence="2" id="KW-1185">Reference proteome</keyword>
<comment type="caution">
    <text evidence="1">The sequence shown here is derived from an EMBL/GenBank/DDBJ whole genome shotgun (WGS) entry which is preliminary data.</text>
</comment>
<name>A0AAV7SRP8_PLEWA</name>
<organism evidence="1 2">
    <name type="scientific">Pleurodeles waltl</name>
    <name type="common">Iberian ribbed newt</name>
    <dbReference type="NCBI Taxonomy" id="8319"/>
    <lineage>
        <taxon>Eukaryota</taxon>
        <taxon>Metazoa</taxon>
        <taxon>Chordata</taxon>
        <taxon>Craniata</taxon>
        <taxon>Vertebrata</taxon>
        <taxon>Euteleostomi</taxon>
        <taxon>Amphibia</taxon>
        <taxon>Batrachia</taxon>
        <taxon>Caudata</taxon>
        <taxon>Salamandroidea</taxon>
        <taxon>Salamandridae</taxon>
        <taxon>Pleurodelinae</taxon>
        <taxon>Pleurodeles</taxon>
    </lineage>
</organism>
<dbReference type="AlphaFoldDB" id="A0AAV7SRP8"/>
<gene>
    <name evidence="1" type="ORF">NDU88_007165</name>
</gene>